<dbReference type="PROSITE" id="PS50056">
    <property type="entry name" value="TYR_PHOSPHATASE_2"/>
    <property type="match status" value="1"/>
</dbReference>
<protein>
    <recommendedName>
        <fullName evidence="2">protein-tyrosine-phosphatase</fullName>
        <ecNumber evidence="2">3.1.3.48</ecNumber>
    </recommendedName>
</protein>
<keyword evidence="3" id="KW-0132">Cell division</keyword>
<keyword evidence="11" id="KW-1185">Reference proteome</keyword>
<dbReference type="InterPro" id="IPR003595">
    <property type="entry name" value="Tyr_Pase_cat"/>
</dbReference>
<dbReference type="EC" id="3.1.3.48" evidence="2"/>
<dbReference type="InterPro" id="IPR000340">
    <property type="entry name" value="Dual-sp_phosphatase_cat-dom"/>
</dbReference>
<feature type="region of interest" description="Disordered" evidence="7">
    <location>
        <begin position="401"/>
        <end position="441"/>
    </location>
</feature>
<dbReference type="PROSITE" id="PS50054">
    <property type="entry name" value="TYR_PHOSPHATASE_DUAL"/>
    <property type="match status" value="1"/>
</dbReference>
<evidence type="ECO:0000259" key="9">
    <source>
        <dbReference type="PROSITE" id="PS50056"/>
    </source>
</evidence>
<keyword evidence="4" id="KW-0378">Hydrolase</keyword>
<evidence type="ECO:0000259" key="8">
    <source>
        <dbReference type="PROSITE" id="PS50054"/>
    </source>
</evidence>
<gene>
    <name evidence="10" type="ORF">QBZ16_001327</name>
</gene>
<evidence type="ECO:0000256" key="5">
    <source>
        <dbReference type="ARBA" id="ARBA00022912"/>
    </source>
</evidence>
<dbReference type="InterPro" id="IPR020422">
    <property type="entry name" value="TYR_PHOSPHATASE_DUAL_dom"/>
</dbReference>
<keyword evidence="5" id="KW-0904">Protein phosphatase</keyword>
<evidence type="ECO:0000256" key="3">
    <source>
        <dbReference type="ARBA" id="ARBA00022618"/>
    </source>
</evidence>
<name>A0AAD9MLW1_PROWI</name>
<feature type="domain" description="Tyrosine-protein phosphatase" evidence="8">
    <location>
        <begin position="195"/>
        <end position="353"/>
    </location>
</feature>
<dbReference type="GO" id="GO:0051301">
    <property type="term" value="P:cell division"/>
    <property type="evidence" value="ECO:0007669"/>
    <property type="project" value="UniProtKB-KW"/>
</dbReference>
<dbReference type="Pfam" id="PF14671">
    <property type="entry name" value="DSPn"/>
    <property type="match status" value="1"/>
</dbReference>
<sequence length="521" mass="54972">MPLFASSMSASSVLERLTGCVALDPERLYLCCLSPTAALPDFDELASTAVCHVLDPDLVYEPFCADFGPCNLAHTWRICQTIEALLKEGAAAGKPALLLTGTHGHRHANAAAAVGAHAVLMRGLSAEAALRPLAPLLASLPPFRDASSGSMLYGLDVRSVVAGLARAREAGFLRWHAGERFAVEEYEHYEQVENGDLNWIVPGKLLAFSGPSATPRHPSGWRTFVPEDYLPYFRARRVTAVVRLNRRVYDAARFRDNGVRHHELYFPDGSCPTPAILASFLDLAESHPDALAVHCKAGLGRTGVLICAYMIKHHGFSADEAMGYIRVARPGSVIGPQQLYLKTVEAELAAQGAALRALRTRRVAAAELADARADACKAAPGASFEVRVAAGEAACGALARDGSSGELSRAGSASVPSTPSRSSSGAASAPPSSTKRVLARNGQPRKIPLAMDLDKALPHDLEDLGLDEQDTWRLASLPSGGGSRPGRVSSALSSVLVSFRSAVQRTPPGSPEAAPAAAAAN</sequence>
<evidence type="ECO:0000256" key="1">
    <source>
        <dbReference type="ARBA" id="ARBA00007315"/>
    </source>
</evidence>
<organism evidence="10 11">
    <name type="scientific">Prototheca wickerhamii</name>
    <dbReference type="NCBI Taxonomy" id="3111"/>
    <lineage>
        <taxon>Eukaryota</taxon>
        <taxon>Viridiplantae</taxon>
        <taxon>Chlorophyta</taxon>
        <taxon>core chlorophytes</taxon>
        <taxon>Trebouxiophyceae</taxon>
        <taxon>Chlorellales</taxon>
        <taxon>Chlorellaceae</taxon>
        <taxon>Prototheca</taxon>
    </lineage>
</organism>
<evidence type="ECO:0000256" key="6">
    <source>
        <dbReference type="ARBA" id="ARBA00023306"/>
    </source>
</evidence>
<dbReference type="CDD" id="cd14499">
    <property type="entry name" value="CDC14_C"/>
    <property type="match status" value="1"/>
</dbReference>
<dbReference type="PROSITE" id="PS00383">
    <property type="entry name" value="TYR_PHOSPHATASE_1"/>
    <property type="match status" value="1"/>
</dbReference>
<dbReference type="PANTHER" id="PTHR23339">
    <property type="entry name" value="TYROSINE SPECIFIC PROTEIN PHOSPHATASE AND DUAL SPECIFICITY PROTEIN PHOSPHATASE"/>
    <property type="match status" value="1"/>
</dbReference>
<dbReference type="SMART" id="SM00404">
    <property type="entry name" value="PTPc_motif"/>
    <property type="match status" value="1"/>
</dbReference>
<dbReference type="Pfam" id="PF00782">
    <property type="entry name" value="DSPc"/>
    <property type="match status" value="1"/>
</dbReference>
<dbReference type="FunFam" id="3.90.190.10:FF:000006">
    <property type="entry name" value="Dual specificity protein phosphatase CDC14B"/>
    <property type="match status" value="1"/>
</dbReference>
<evidence type="ECO:0000313" key="11">
    <source>
        <dbReference type="Proteomes" id="UP001255856"/>
    </source>
</evidence>
<dbReference type="CDD" id="cd17657">
    <property type="entry name" value="CDC14_N"/>
    <property type="match status" value="1"/>
</dbReference>
<dbReference type="InterPro" id="IPR044506">
    <property type="entry name" value="CDC14_C"/>
</dbReference>
<dbReference type="InterPro" id="IPR016130">
    <property type="entry name" value="Tyr_Pase_AS"/>
</dbReference>
<feature type="domain" description="Tyrosine specific protein phosphatases" evidence="9">
    <location>
        <begin position="278"/>
        <end position="340"/>
    </location>
</feature>
<dbReference type="GO" id="GO:0004725">
    <property type="term" value="F:protein tyrosine phosphatase activity"/>
    <property type="evidence" value="ECO:0007669"/>
    <property type="project" value="UniProtKB-EC"/>
</dbReference>
<evidence type="ECO:0000256" key="2">
    <source>
        <dbReference type="ARBA" id="ARBA00013064"/>
    </source>
</evidence>
<comment type="caution">
    <text evidence="10">The sequence shown here is derived from an EMBL/GenBank/DDBJ whole genome shotgun (WGS) entry which is preliminary data.</text>
</comment>
<evidence type="ECO:0000256" key="7">
    <source>
        <dbReference type="SAM" id="MobiDB-lite"/>
    </source>
</evidence>
<dbReference type="InterPro" id="IPR029021">
    <property type="entry name" value="Prot-tyrosine_phosphatase-like"/>
</dbReference>
<dbReference type="InterPro" id="IPR000387">
    <property type="entry name" value="Tyr_Pase_dom"/>
</dbReference>
<dbReference type="EMBL" id="JASFZW010000012">
    <property type="protein sequence ID" value="KAK2075991.1"/>
    <property type="molecule type" value="Genomic_DNA"/>
</dbReference>
<dbReference type="SUPFAM" id="SSF52799">
    <property type="entry name" value="(Phosphotyrosine protein) phosphatases II"/>
    <property type="match status" value="2"/>
</dbReference>
<evidence type="ECO:0000256" key="4">
    <source>
        <dbReference type="ARBA" id="ARBA00022801"/>
    </source>
</evidence>
<accession>A0AAD9MLW1</accession>
<reference evidence="10" key="1">
    <citation type="submission" date="2021-01" db="EMBL/GenBank/DDBJ databases">
        <authorList>
            <person name="Eckstrom K.M.E."/>
        </authorList>
    </citation>
    <scope>NUCLEOTIDE SEQUENCE</scope>
    <source>
        <strain evidence="10">UVCC 0001</strain>
    </source>
</reference>
<dbReference type="Proteomes" id="UP001255856">
    <property type="component" value="Unassembled WGS sequence"/>
</dbReference>
<dbReference type="Gene3D" id="3.90.190.10">
    <property type="entry name" value="Protein tyrosine phosphatase superfamily"/>
    <property type="match status" value="2"/>
</dbReference>
<evidence type="ECO:0000313" key="10">
    <source>
        <dbReference type="EMBL" id="KAK2075991.1"/>
    </source>
</evidence>
<keyword evidence="6" id="KW-0131">Cell cycle</keyword>
<dbReference type="AlphaFoldDB" id="A0AAD9MLW1"/>
<proteinExistence type="inferred from homology"/>
<dbReference type="InterPro" id="IPR050561">
    <property type="entry name" value="PTP"/>
</dbReference>
<comment type="similarity">
    <text evidence="1">Belongs to the protein-tyrosine phosphatase family. Non-receptor class CDC14 subfamily.</text>
</comment>
<dbReference type="InterPro" id="IPR029260">
    <property type="entry name" value="DSPn"/>
</dbReference>
<feature type="compositionally biased region" description="Low complexity" evidence="7">
    <location>
        <begin position="412"/>
        <end position="433"/>
    </location>
</feature>